<proteinExistence type="predicted"/>
<feature type="chain" id="PRO_5024448829" evidence="2">
    <location>
        <begin position="20"/>
        <end position="154"/>
    </location>
</feature>
<dbReference type="STRING" id="9838.ENSCDRP00005009005"/>
<sequence>MRLVTGVAVLLTWGTVIEAEIDQPKSKDFAEGEDVNRLQPLYRRWNDYIRGIGKAQSESSISFMAFETCDQQHGLSDQATDESPAAGPAPGRPERQRCVLLRLERHSGDGAALCSISLVARRGGTGRLQPLRANLEPPRRRLREQSEGVRGRKE</sequence>
<gene>
    <name evidence="3" type="ORF">Cadr_000005713</name>
</gene>
<keyword evidence="2" id="KW-0732">Signal</keyword>
<organism evidence="3 4">
    <name type="scientific">Camelus dromedarius</name>
    <name type="common">Dromedary</name>
    <name type="synonym">Arabian camel</name>
    <dbReference type="NCBI Taxonomy" id="9838"/>
    <lineage>
        <taxon>Eukaryota</taxon>
        <taxon>Metazoa</taxon>
        <taxon>Chordata</taxon>
        <taxon>Craniata</taxon>
        <taxon>Vertebrata</taxon>
        <taxon>Euteleostomi</taxon>
        <taxon>Mammalia</taxon>
        <taxon>Eutheria</taxon>
        <taxon>Laurasiatheria</taxon>
        <taxon>Artiodactyla</taxon>
        <taxon>Tylopoda</taxon>
        <taxon>Camelidae</taxon>
        <taxon>Camelus</taxon>
    </lineage>
</organism>
<evidence type="ECO:0000313" key="3">
    <source>
        <dbReference type="EMBL" id="KAB1277056.1"/>
    </source>
</evidence>
<evidence type="ECO:0000256" key="2">
    <source>
        <dbReference type="SAM" id="SignalP"/>
    </source>
</evidence>
<dbReference type="Proteomes" id="UP000299084">
    <property type="component" value="Unassembled WGS sequence"/>
</dbReference>
<protein>
    <submittedName>
        <fullName evidence="3">Uncharacterized protein</fullName>
    </submittedName>
</protein>
<name>A0A5N4E206_CAMDR</name>
<feature type="region of interest" description="Disordered" evidence="1">
    <location>
        <begin position="72"/>
        <end position="95"/>
    </location>
</feature>
<dbReference type="EMBL" id="JWIN03000006">
    <property type="protein sequence ID" value="KAB1277056.1"/>
    <property type="molecule type" value="Genomic_DNA"/>
</dbReference>
<keyword evidence="4" id="KW-1185">Reference proteome</keyword>
<feature type="compositionally biased region" description="Basic and acidic residues" evidence="1">
    <location>
        <begin position="137"/>
        <end position="154"/>
    </location>
</feature>
<evidence type="ECO:0000256" key="1">
    <source>
        <dbReference type="SAM" id="MobiDB-lite"/>
    </source>
</evidence>
<comment type="caution">
    <text evidence="3">The sequence shown here is derived from an EMBL/GenBank/DDBJ whole genome shotgun (WGS) entry which is preliminary data.</text>
</comment>
<evidence type="ECO:0000313" key="4">
    <source>
        <dbReference type="Proteomes" id="UP000299084"/>
    </source>
</evidence>
<dbReference type="AlphaFoldDB" id="A0A5N4E206"/>
<accession>A0A5N4E206</accession>
<feature type="region of interest" description="Disordered" evidence="1">
    <location>
        <begin position="126"/>
        <end position="154"/>
    </location>
</feature>
<reference evidence="3 4" key="1">
    <citation type="journal article" date="2019" name="Mol. Ecol. Resour.">
        <title>Improving Illumina assemblies with Hi-C and long reads: an example with the North African dromedary.</title>
        <authorList>
            <person name="Elbers J.P."/>
            <person name="Rogers M.F."/>
            <person name="Perelman P.L."/>
            <person name="Proskuryakova A.A."/>
            <person name="Serdyukova N.A."/>
            <person name="Johnson W.E."/>
            <person name="Horin P."/>
            <person name="Corander J."/>
            <person name="Murphy D."/>
            <person name="Burger P.A."/>
        </authorList>
    </citation>
    <scope>NUCLEOTIDE SEQUENCE [LARGE SCALE GENOMIC DNA]</scope>
    <source>
        <strain evidence="3">Drom800</strain>
        <tissue evidence="3">Blood</tissue>
    </source>
</reference>
<feature type="signal peptide" evidence="2">
    <location>
        <begin position="1"/>
        <end position="19"/>
    </location>
</feature>